<reference evidence="2" key="1">
    <citation type="journal article" date="2023" name="Nat. Plants">
        <title>Single-cell RNA sequencing provides a high-resolution roadmap for understanding the multicellular compartmentation of specialized metabolism.</title>
        <authorList>
            <person name="Sun S."/>
            <person name="Shen X."/>
            <person name="Li Y."/>
            <person name="Li Y."/>
            <person name="Wang S."/>
            <person name="Li R."/>
            <person name="Zhang H."/>
            <person name="Shen G."/>
            <person name="Guo B."/>
            <person name="Wei J."/>
            <person name="Xu J."/>
            <person name="St-Pierre B."/>
            <person name="Chen S."/>
            <person name="Sun C."/>
        </authorList>
    </citation>
    <scope>NUCLEOTIDE SEQUENCE [LARGE SCALE GENOMIC DNA]</scope>
</reference>
<evidence type="ECO:0000313" key="2">
    <source>
        <dbReference type="Proteomes" id="UP001060085"/>
    </source>
</evidence>
<organism evidence="1 2">
    <name type="scientific">Catharanthus roseus</name>
    <name type="common">Madagascar periwinkle</name>
    <name type="synonym">Vinca rosea</name>
    <dbReference type="NCBI Taxonomy" id="4058"/>
    <lineage>
        <taxon>Eukaryota</taxon>
        <taxon>Viridiplantae</taxon>
        <taxon>Streptophyta</taxon>
        <taxon>Embryophyta</taxon>
        <taxon>Tracheophyta</taxon>
        <taxon>Spermatophyta</taxon>
        <taxon>Magnoliopsida</taxon>
        <taxon>eudicotyledons</taxon>
        <taxon>Gunneridae</taxon>
        <taxon>Pentapetalae</taxon>
        <taxon>asterids</taxon>
        <taxon>lamiids</taxon>
        <taxon>Gentianales</taxon>
        <taxon>Apocynaceae</taxon>
        <taxon>Rauvolfioideae</taxon>
        <taxon>Vinceae</taxon>
        <taxon>Catharanthinae</taxon>
        <taxon>Catharanthus</taxon>
    </lineage>
</organism>
<name>A0ACC0C389_CATRO</name>
<proteinExistence type="predicted"/>
<protein>
    <submittedName>
        <fullName evidence="1">Uncharacterized protein</fullName>
    </submittedName>
</protein>
<dbReference type="EMBL" id="CM044702">
    <property type="protein sequence ID" value="KAI5679302.1"/>
    <property type="molecule type" value="Genomic_DNA"/>
</dbReference>
<dbReference type="Proteomes" id="UP001060085">
    <property type="component" value="Linkage Group LG02"/>
</dbReference>
<accession>A0ACC0C389</accession>
<evidence type="ECO:0000313" key="1">
    <source>
        <dbReference type="EMBL" id="KAI5679302.1"/>
    </source>
</evidence>
<gene>
    <name evidence="1" type="ORF">M9H77_10252</name>
</gene>
<comment type="caution">
    <text evidence="1">The sequence shown here is derived from an EMBL/GenBank/DDBJ whole genome shotgun (WGS) entry which is preliminary data.</text>
</comment>
<keyword evidence="2" id="KW-1185">Reference proteome</keyword>
<sequence>MLLKPTQKSSFRDSIKALEADVRHANTLAAAIPRDLGEESIQMKVSYSPFAPFLLFLIEWMDYSCLDRLPCCLGLLHILVYKEYVDGMTKMSSEERKASVQEFYTVIYPLLKQLEDDLLELMDDNYKRPQGFDIFSKKRMEDRKKSYRDLERDDECGICMEIGSQVVLPNCGHSMCISCYHDWYIRSQSCPFCRGNLKRVSSADLWVLTGNSDVVDTVTVAKENLRCFYLYIEKLPLVVPDNNLLLYDYLI</sequence>